<name>A0A4P6ERR1_9MICO</name>
<feature type="domain" description="Asparagine synthetase" evidence="1">
    <location>
        <begin position="219"/>
        <end position="443"/>
    </location>
</feature>
<dbReference type="InterPro" id="IPR001962">
    <property type="entry name" value="Asn_synthase"/>
</dbReference>
<dbReference type="Gene3D" id="3.40.50.620">
    <property type="entry name" value="HUPs"/>
    <property type="match status" value="1"/>
</dbReference>
<reference evidence="2 3" key="1">
    <citation type="submission" date="2019-01" db="EMBL/GenBank/DDBJ databases">
        <title>Genome sequencing of strain DFW100M-13.</title>
        <authorList>
            <person name="Heo J."/>
            <person name="Kim S.-J."/>
            <person name="Kim J.-S."/>
            <person name="Hong S.-B."/>
            <person name="Kwon S.-W."/>
        </authorList>
    </citation>
    <scope>NUCLEOTIDE SEQUENCE [LARGE SCALE GENOMIC DNA]</scope>
    <source>
        <strain evidence="2 3">DFW100M-13</strain>
    </source>
</reference>
<dbReference type="Proteomes" id="UP000293995">
    <property type="component" value="Chromosome"/>
</dbReference>
<dbReference type="SUPFAM" id="SSF52402">
    <property type="entry name" value="Adenine nucleotide alpha hydrolases-like"/>
    <property type="match status" value="1"/>
</dbReference>
<dbReference type="KEGG" id="mprt:ET475_11820"/>
<keyword evidence="3" id="KW-1185">Reference proteome</keyword>
<evidence type="ECO:0000313" key="3">
    <source>
        <dbReference type="Proteomes" id="UP000293995"/>
    </source>
</evidence>
<dbReference type="GO" id="GO:0006529">
    <property type="term" value="P:asparagine biosynthetic process"/>
    <property type="evidence" value="ECO:0007669"/>
    <property type="project" value="InterPro"/>
</dbReference>
<dbReference type="Pfam" id="PF00733">
    <property type="entry name" value="Asn_synthase"/>
    <property type="match status" value="1"/>
</dbReference>
<dbReference type="AlphaFoldDB" id="A0A4P6ERR1"/>
<gene>
    <name evidence="2" type="ORF">ET475_11820</name>
</gene>
<dbReference type="RefSeq" id="WP_129390358.1">
    <property type="nucleotide sequence ID" value="NZ_CP035494.1"/>
</dbReference>
<organism evidence="2 3">
    <name type="scientific">Microbacterium protaetiae</name>
    <dbReference type="NCBI Taxonomy" id="2509458"/>
    <lineage>
        <taxon>Bacteria</taxon>
        <taxon>Bacillati</taxon>
        <taxon>Actinomycetota</taxon>
        <taxon>Actinomycetes</taxon>
        <taxon>Micrococcales</taxon>
        <taxon>Microbacteriaceae</taxon>
        <taxon>Microbacterium</taxon>
    </lineage>
</organism>
<dbReference type="OrthoDB" id="3545397at2"/>
<dbReference type="InterPro" id="IPR014729">
    <property type="entry name" value="Rossmann-like_a/b/a_fold"/>
</dbReference>
<evidence type="ECO:0000259" key="1">
    <source>
        <dbReference type="Pfam" id="PF00733"/>
    </source>
</evidence>
<proteinExistence type="predicted"/>
<sequence length="547" mass="60775">MTAPTVPGERFVAQPFVCGAFGEDEDHLFDRLLASSPAPVTMLHDSRDIRFAASRSDGLETVPDGWVWGRYVARNTRPRTAQHASEDIGLAGFWVDSNSKGATLHTDWLGTQDIFTRAIGGTTFWANRMSPLIEFADVPVHADIMAWRTYFVLSGFSAGSTPMVEISRLDAGQRLDHVAGETRLSTRLPRWFTDPSGTATVNDLAAAIVAAVPQPAARSVDLTLSGGLDSRLLLAALLTPNALPVSWSTHHENGWDGDIRIAGEIARAIGIEHHVVDYQTEDWLAAREPTLVRLEHATCMHNWMMPLAQVLRNQHASSSLFDGLAGDVLMRYHDNVASSASEQHAREVWSALGARPFQDSRVLRQSIRDEWEAEAFADWRARSRSWDDHPYAETVMRLLTRTRRAIAVSPFRLFSPERRVLTPFIDPEVVRTVCAVPPLPRQNRDLRPAVLRILNPVLADIDSTVNPHRSQVVFTERGPTSAAAARSMSQSIVAEPAVARLFDMRRIESLATNSDGDRLPRAVRNGAALAHWISHWRGRLAELPRFD</sequence>
<protein>
    <submittedName>
        <fullName evidence="2">Asparagine synthetase B family protein</fullName>
    </submittedName>
</protein>
<dbReference type="GO" id="GO:0004066">
    <property type="term" value="F:asparagine synthase (glutamine-hydrolyzing) activity"/>
    <property type="evidence" value="ECO:0007669"/>
    <property type="project" value="InterPro"/>
</dbReference>
<dbReference type="EMBL" id="CP035494">
    <property type="protein sequence ID" value="QAY60608.1"/>
    <property type="molecule type" value="Genomic_DNA"/>
</dbReference>
<evidence type="ECO:0000313" key="2">
    <source>
        <dbReference type="EMBL" id="QAY60608.1"/>
    </source>
</evidence>
<accession>A0A4P6ERR1</accession>